<accession>A0A2T3ZTM3</accession>
<proteinExistence type="predicted"/>
<dbReference type="RefSeq" id="XP_024767827.1">
    <property type="nucleotide sequence ID" value="XM_024920118.1"/>
</dbReference>
<protein>
    <submittedName>
        <fullName evidence="1">Uncharacterized protein</fullName>
    </submittedName>
</protein>
<evidence type="ECO:0000313" key="2">
    <source>
        <dbReference type="Proteomes" id="UP000241690"/>
    </source>
</evidence>
<dbReference type="STRING" id="983964.A0A2T3ZTM3"/>
<evidence type="ECO:0000313" key="1">
    <source>
        <dbReference type="EMBL" id="PTB48150.1"/>
    </source>
</evidence>
<dbReference type="GeneID" id="36628687"/>
<sequence>MSLIKDDFLPSEAHNSLPYIIDNENVPHDNNQDITDLVSLFRKHQLPQGFCVKLVHKHFDTEGDEVMVSRDITVPTQGVVSITGPMTPKKKPSSSR</sequence>
<organism evidence="1 2">
    <name type="scientific">Trichoderma harzianum CBS 226.95</name>
    <dbReference type="NCBI Taxonomy" id="983964"/>
    <lineage>
        <taxon>Eukaryota</taxon>
        <taxon>Fungi</taxon>
        <taxon>Dikarya</taxon>
        <taxon>Ascomycota</taxon>
        <taxon>Pezizomycotina</taxon>
        <taxon>Sordariomycetes</taxon>
        <taxon>Hypocreomycetidae</taxon>
        <taxon>Hypocreales</taxon>
        <taxon>Hypocreaceae</taxon>
        <taxon>Trichoderma</taxon>
    </lineage>
</organism>
<reference evidence="1 2" key="1">
    <citation type="submission" date="2016-07" db="EMBL/GenBank/DDBJ databases">
        <title>Multiple horizontal gene transfer events from other fungi enriched the ability of initially mycotrophic Trichoderma (Ascomycota) to feed on dead plant biomass.</title>
        <authorList>
            <consortium name="DOE Joint Genome Institute"/>
            <person name="Aerts A."/>
            <person name="Atanasova L."/>
            <person name="Chenthamara K."/>
            <person name="Zhang J."/>
            <person name="Grujic M."/>
            <person name="Henrissat B."/>
            <person name="Kuo A."/>
            <person name="Salamov A."/>
            <person name="Lipzen A."/>
            <person name="Labutti K."/>
            <person name="Barry K."/>
            <person name="Miao Y."/>
            <person name="Rahimi M.J."/>
            <person name="Shen Q."/>
            <person name="Grigoriev I.V."/>
            <person name="Kubicek C.P."/>
            <person name="Druzhinina I.S."/>
        </authorList>
    </citation>
    <scope>NUCLEOTIDE SEQUENCE [LARGE SCALE GENOMIC DNA]</scope>
    <source>
        <strain evidence="1 2">CBS 226.95</strain>
    </source>
</reference>
<dbReference type="AlphaFoldDB" id="A0A2T3ZTM3"/>
<dbReference type="Proteomes" id="UP000241690">
    <property type="component" value="Unassembled WGS sequence"/>
</dbReference>
<keyword evidence="2" id="KW-1185">Reference proteome</keyword>
<gene>
    <name evidence="1" type="ORF">M431DRAFT_513884</name>
</gene>
<dbReference type="EMBL" id="KZ679702">
    <property type="protein sequence ID" value="PTB48150.1"/>
    <property type="molecule type" value="Genomic_DNA"/>
</dbReference>
<feature type="non-terminal residue" evidence="1">
    <location>
        <position position="96"/>
    </location>
</feature>
<name>A0A2T3ZTM3_TRIHA</name>